<keyword evidence="1" id="KW-0732">Signal</keyword>
<dbReference type="PANTHER" id="PTHR35936">
    <property type="entry name" value="MEMBRANE-BOUND LYTIC MUREIN TRANSGLYCOSYLASE F"/>
    <property type="match status" value="1"/>
</dbReference>
<dbReference type="SUPFAM" id="SSF53850">
    <property type="entry name" value="Periplasmic binding protein-like II"/>
    <property type="match status" value="1"/>
</dbReference>
<evidence type="ECO:0000256" key="1">
    <source>
        <dbReference type="ARBA" id="ARBA00022729"/>
    </source>
</evidence>
<dbReference type="GO" id="GO:0015276">
    <property type="term" value="F:ligand-gated monoatomic ion channel activity"/>
    <property type="evidence" value="ECO:0007669"/>
    <property type="project" value="InterPro"/>
</dbReference>
<organism evidence="4 5">
    <name type="scientific">Brevinema andersonii</name>
    <dbReference type="NCBI Taxonomy" id="34097"/>
    <lineage>
        <taxon>Bacteria</taxon>
        <taxon>Pseudomonadati</taxon>
        <taxon>Spirochaetota</taxon>
        <taxon>Spirochaetia</taxon>
        <taxon>Brevinematales</taxon>
        <taxon>Brevinemataceae</taxon>
        <taxon>Brevinema</taxon>
    </lineage>
</organism>
<dbReference type="Proteomes" id="UP000240042">
    <property type="component" value="Unassembled WGS sequence"/>
</dbReference>
<dbReference type="AlphaFoldDB" id="A0A1I1FCA3"/>
<feature type="domain" description="Ionotropic glutamate receptor C-terminal" evidence="3">
    <location>
        <begin position="23"/>
        <end position="245"/>
    </location>
</feature>
<dbReference type="CDD" id="cd13629">
    <property type="entry name" value="PBP2_Dsm1740"/>
    <property type="match status" value="1"/>
</dbReference>
<keyword evidence="5" id="KW-1185">Reference proteome</keyword>
<evidence type="ECO:0000259" key="3">
    <source>
        <dbReference type="SMART" id="SM00079"/>
    </source>
</evidence>
<dbReference type="OrthoDB" id="9774451at2"/>
<dbReference type="Gene3D" id="3.40.190.10">
    <property type="entry name" value="Periplasmic binding protein-like II"/>
    <property type="match status" value="2"/>
</dbReference>
<dbReference type="InterPro" id="IPR001320">
    <property type="entry name" value="Iontro_rcpt_C"/>
</dbReference>
<dbReference type="STRING" id="34097.SAMN02745150_01460"/>
<dbReference type="InterPro" id="IPR001638">
    <property type="entry name" value="Solute-binding_3/MltF_N"/>
</dbReference>
<reference evidence="5" key="1">
    <citation type="submission" date="2016-10" db="EMBL/GenBank/DDBJ databases">
        <authorList>
            <person name="Varghese N."/>
            <person name="Submissions S."/>
        </authorList>
    </citation>
    <scope>NUCLEOTIDE SEQUENCE [LARGE SCALE GENOMIC DNA]</scope>
    <source>
        <strain evidence="5">ATCC 43811</strain>
    </source>
</reference>
<gene>
    <name evidence="4" type="ORF">SAMN02745150_01460</name>
</gene>
<dbReference type="PANTHER" id="PTHR35936:SF17">
    <property type="entry name" value="ARGININE-BINDING EXTRACELLULAR PROTEIN ARTP"/>
    <property type="match status" value="1"/>
</dbReference>
<dbReference type="GO" id="GO:0016020">
    <property type="term" value="C:membrane"/>
    <property type="evidence" value="ECO:0007669"/>
    <property type="project" value="InterPro"/>
</dbReference>
<dbReference type="SMART" id="SM00062">
    <property type="entry name" value="PBPb"/>
    <property type="match status" value="1"/>
</dbReference>
<evidence type="ECO:0000313" key="4">
    <source>
        <dbReference type="EMBL" id="SFB96612.1"/>
    </source>
</evidence>
<dbReference type="PROSITE" id="PS51257">
    <property type="entry name" value="PROKAR_LIPOPROTEIN"/>
    <property type="match status" value="1"/>
</dbReference>
<dbReference type="EMBL" id="FOKY01000030">
    <property type="protein sequence ID" value="SFB96612.1"/>
    <property type="molecule type" value="Genomic_DNA"/>
</dbReference>
<protein>
    <submittedName>
        <fullName evidence="4">Polar amino acid transport system substrate-binding protein</fullName>
    </submittedName>
</protein>
<name>A0A1I1FCA3_BREAD</name>
<dbReference type="RefSeq" id="WP_092320154.1">
    <property type="nucleotide sequence ID" value="NZ_FOKY01000030.1"/>
</dbReference>
<sequence length="259" mass="29042">MRNIIYFCTCFLLISCSSKPIKTLKVGMELAYPPFETKDAHGNPTGISVDIAHALGEHLGIPVIIENIAWNGLIPSLQTGKIDAVISSMTITEDRKNEVDFSDPYATAYLALLISKKSDIQSVEDLNKPDKILAVKQGTTAYLYAKKYLSNVILNTFTSESAAVTEVIQGKADAFIYDQLTIYRNNVQNPSTTRTVFIPVQNEPDQWGIAVKKGNTELLNKINKFLVDFKKNGGYEKISDKYLKEEKQIFDDMGFKFFF</sequence>
<dbReference type="SMART" id="SM00079">
    <property type="entry name" value="PBPe"/>
    <property type="match status" value="1"/>
</dbReference>
<evidence type="ECO:0000259" key="2">
    <source>
        <dbReference type="SMART" id="SM00062"/>
    </source>
</evidence>
<dbReference type="Pfam" id="PF00497">
    <property type="entry name" value="SBP_bac_3"/>
    <property type="match status" value="1"/>
</dbReference>
<accession>A0A1I1FCA3</accession>
<evidence type="ECO:0000313" key="5">
    <source>
        <dbReference type="Proteomes" id="UP000240042"/>
    </source>
</evidence>
<proteinExistence type="predicted"/>
<feature type="domain" description="Solute-binding protein family 3/N-terminal" evidence="2">
    <location>
        <begin position="23"/>
        <end position="246"/>
    </location>
</feature>